<organism evidence="2 3">
    <name type="scientific">Helicobacter pylori UM114</name>
    <dbReference type="NCBI Taxonomy" id="1355531"/>
    <lineage>
        <taxon>Bacteria</taxon>
        <taxon>Pseudomonadati</taxon>
        <taxon>Campylobacterota</taxon>
        <taxon>Epsilonproteobacteria</taxon>
        <taxon>Campylobacterales</taxon>
        <taxon>Helicobacteraceae</taxon>
        <taxon>Helicobacter</taxon>
    </lineage>
</organism>
<keyword evidence="1" id="KW-1133">Transmembrane helix</keyword>
<accession>T0F2R6</accession>
<evidence type="ECO:0000256" key="1">
    <source>
        <dbReference type="SAM" id="Phobius"/>
    </source>
</evidence>
<sequence>MLEAFSIIIFLLFLCRNSTISGFRLLVPKVIASLPLVGISALFNSSLICSLVSFSLEKSHALSLISSLACLTPLFSYSMILSVLLLN</sequence>
<name>T0F2R6_HELPX</name>
<dbReference type="EMBL" id="AUSS01000022">
    <property type="protein sequence ID" value="EPZ92705.1"/>
    <property type="molecule type" value="Genomic_DNA"/>
</dbReference>
<reference evidence="2 3" key="1">
    <citation type="journal article" date="2013" name="Genome Announc.">
        <title>Multiple genome sequences of Helicobacter pylori strains of diverse disease and antibiotic resistance backgrounds from Malaysia.</title>
        <authorList>
            <person name="Rehvathy V."/>
            <person name="Tan M.H."/>
            <person name="Gunaletchumy S.P."/>
            <person name="Teh X."/>
            <person name="Wang S."/>
            <person name="Baybayan P."/>
            <person name="Singh S."/>
            <person name="Ashby M."/>
            <person name="Kaakoush N.O."/>
            <person name="Mitchell H.M."/>
            <person name="Croft L.J."/>
            <person name="Goh K.L."/>
            <person name="Loke M.F."/>
            <person name="Vadivelu J."/>
        </authorList>
    </citation>
    <scope>NUCLEOTIDE SEQUENCE [LARGE SCALE GENOMIC DNA]</scope>
    <source>
        <strain evidence="2 3">UM114</strain>
    </source>
</reference>
<evidence type="ECO:0000313" key="3">
    <source>
        <dbReference type="Proteomes" id="UP000015605"/>
    </source>
</evidence>
<comment type="caution">
    <text evidence="2">The sequence shown here is derived from an EMBL/GenBank/DDBJ whole genome shotgun (WGS) entry which is preliminary data.</text>
</comment>
<keyword evidence="1" id="KW-0472">Membrane</keyword>
<dbReference type="AlphaFoldDB" id="T0F2R6"/>
<feature type="transmembrane region" description="Helical" evidence="1">
    <location>
        <begin position="32"/>
        <end position="54"/>
    </location>
</feature>
<dbReference type="Proteomes" id="UP000015605">
    <property type="component" value="Unassembled WGS sequence"/>
</dbReference>
<feature type="transmembrane region" description="Helical" evidence="1">
    <location>
        <begin position="61"/>
        <end position="86"/>
    </location>
</feature>
<proteinExistence type="predicted"/>
<evidence type="ECO:0000313" key="2">
    <source>
        <dbReference type="EMBL" id="EPZ92705.1"/>
    </source>
</evidence>
<gene>
    <name evidence="2" type="ORF">N207_08630</name>
</gene>
<keyword evidence="1" id="KW-0812">Transmembrane</keyword>
<protein>
    <submittedName>
        <fullName evidence="2">Uncharacterized protein</fullName>
    </submittedName>
</protein>